<dbReference type="InterPro" id="IPR004031">
    <property type="entry name" value="PMP22/EMP/MP20/Claudin"/>
</dbReference>
<evidence type="ECO:0000256" key="4">
    <source>
        <dbReference type="ARBA" id="ARBA00023136"/>
    </source>
</evidence>
<feature type="transmembrane region" description="Helical" evidence="5">
    <location>
        <begin position="373"/>
        <end position="397"/>
    </location>
</feature>
<evidence type="ECO:0000256" key="5">
    <source>
        <dbReference type="SAM" id="Phobius"/>
    </source>
</evidence>
<dbReference type="InterPro" id="IPR050579">
    <property type="entry name" value="PMP-22/EMP/MP20-like"/>
</dbReference>
<proteinExistence type="predicted"/>
<keyword evidence="3 5" id="KW-1133">Transmembrane helix</keyword>
<dbReference type="WBParaSite" id="PSAMB.scaffold4281size15117.g23920.t1">
    <property type="protein sequence ID" value="PSAMB.scaffold4281size15117.g23920.t1"/>
    <property type="gene ID" value="PSAMB.scaffold4281size15117.g23920"/>
</dbReference>
<dbReference type="PANTHER" id="PTHR10671">
    <property type="entry name" value="EPITHELIAL MEMBRANE PROTEIN-RELATED"/>
    <property type="match status" value="1"/>
</dbReference>
<reference evidence="7" key="1">
    <citation type="submission" date="2022-11" db="UniProtKB">
        <authorList>
            <consortium name="WormBaseParasite"/>
        </authorList>
    </citation>
    <scope>IDENTIFICATION</scope>
</reference>
<evidence type="ECO:0000313" key="7">
    <source>
        <dbReference type="WBParaSite" id="PSAMB.scaffold4281size15117.g23920.t1"/>
    </source>
</evidence>
<evidence type="ECO:0000256" key="1">
    <source>
        <dbReference type="ARBA" id="ARBA00004141"/>
    </source>
</evidence>
<name>A0A914WIR8_9BILA</name>
<feature type="transmembrane region" description="Helical" evidence="5">
    <location>
        <begin position="299"/>
        <end position="318"/>
    </location>
</feature>
<dbReference type="GO" id="GO:0005886">
    <property type="term" value="C:plasma membrane"/>
    <property type="evidence" value="ECO:0007669"/>
    <property type="project" value="TreeGrafter"/>
</dbReference>
<keyword evidence="6" id="KW-1185">Reference proteome</keyword>
<dbReference type="Proteomes" id="UP000887566">
    <property type="component" value="Unplaced"/>
</dbReference>
<dbReference type="Gene3D" id="1.20.140.150">
    <property type="match status" value="1"/>
</dbReference>
<dbReference type="FunFam" id="1.20.140.150:FF:000054">
    <property type="entry name" value="Protein CBG14510"/>
    <property type="match status" value="1"/>
</dbReference>
<keyword evidence="4 5" id="KW-0472">Membrane</keyword>
<keyword evidence="2 5" id="KW-0812">Transmembrane</keyword>
<protein>
    <submittedName>
        <fullName evidence="7">Uncharacterized protein</fullName>
    </submittedName>
</protein>
<evidence type="ECO:0000313" key="6">
    <source>
        <dbReference type="Proteomes" id="UP000887566"/>
    </source>
</evidence>
<sequence length="423" mass="46971">MTTALQGRVYQATFSQLATAKWSTSSGEERKQRCCQAIAANEIIAERLCGTAASVAARRRGRRCNKCPPGRPTEQTGDLRWERAHRSRRPPLRAPAPWSCRPPSASRLSSLGITLVGCVSGGFCLASAISVEVGAAAAGVRPHRPATSGGVLFRLSPVRLSSLNRLIHWRARGPRRDSRRPDSGLLEQAVDLEDAHVINRKRFDKVRWQRRFMAAVTLGTVLATVAFMVALATPNWAIIDFTNKEMEHVHVQLGVWGEWRTISNDSVKTVEWIPHFPEPPGEVLRLANWDLNHYYRAQAAFGVISLILMVANNCLAVWTFQHHRYMYKRLVACLFAFTAMCIVVTIEVLSSSVNEWNTAAVAATDFDYSAVRSFGYSTAIAWFVFSMLIAAAIVFAFSSNKQKGSNAATAEFEIEDRPIHIGR</sequence>
<feature type="transmembrane region" description="Helical" evidence="5">
    <location>
        <begin position="212"/>
        <end position="232"/>
    </location>
</feature>
<evidence type="ECO:0000256" key="3">
    <source>
        <dbReference type="ARBA" id="ARBA00022989"/>
    </source>
</evidence>
<feature type="transmembrane region" description="Helical" evidence="5">
    <location>
        <begin position="330"/>
        <end position="353"/>
    </location>
</feature>
<dbReference type="Pfam" id="PF13903">
    <property type="entry name" value="Claudin_2"/>
    <property type="match status" value="1"/>
</dbReference>
<dbReference type="AlphaFoldDB" id="A0A914WIR8"/>
<evidence type="ECO:0000256" key="2">
    <source>
        <dbReference type="ARBA" id="ARBA00022692"/>
    </source>
</evidence>
<dbReference type="PANTHER" id="PTHR10671:SF82">
    <property type="entry name" value="GH19567P"/>
    <property type="match status" value="1"/>
</dbReference>
<comment type="subcellular location">
    <subcellularLocation>
        <location evidence="1">Membrane</location>
        <topology evidence="1">Multi-pass membrane protein</topology>
    </subcellularLocation>
</comment>
<accession>A0A914WIR8</accession>
<organism evidence="6 7">
    <name type="scientific">Plectus sambesii</name>
    <dbReference type="NCBI Taxonomy" id="2011161"/>
    <lineage>
        <taxon>Eukaryota</taxon>
        <taxon>Metazoa</taxon>
        <taxon>Ecdysozoa</taxon>
        <taxon>Nematoda</taxon>
        <taxon>Chromadorea</taxon>
        <taxon>Plectida</taxon>
        <taxon>Plectina</taxon>
        <taxon>Plectoidea</taxon>
        <taxon>Plectidae</taxon>
        <taxon>Plectus</taxon>
    </lineage>
</organism>